<organism evidence="3 4">
    <name type="scientific">Laccaria amethystina LaAM-08-1</name>
    <dbReference type="NCBI Taxonomy" id="1095629"/>
    <lineage>
        <taxon>Eukaryota</taxon>
        <taxon>Fungi</taxon>
        <taxon>Dikarya</taxon>
        <taxon>Basidiomycota</taxon>
        <taxon>Agaricomycotina</taxon>
        <taxon>Agaricomycetes</taxon>
        <taxon>Agaricomycetidae</taxon>
        <taxon>Agaricales</taxon>
        <taxon>Agaricineae</taxon>
        <taxon>Hydnangiaceae</taxon>
        <taxon>Laccaria</taxon>
    </lineage>
</organism>
<dbReference type="HOGENOM" id="CLU_1083972_0_0_1"/>
<gene>
    <name evidence="3" type="ORF">K443DRAFT_13620</name>
</gene>
<reference evidence="3 4" key="1">
    <citation type="submission" date="2014-04" db="EMBL/GenBank/DDBJ databases">
        <authorList>
            <consortium name="DOE Joint Genome Institute"/>
            <person name="Kuo A."/>
            <person name="Kohler A."/>
            <person name="Nagy L.G."/>
            <person name="Floudas D."/>
            <person name="Copeland A."/>
            <person name="Barry K.W."/>
            <person name="Cichocki N."/>
            <person name="Veneault-Fourrey C."/>
            <person name="LaButti K."/>
            <person name="Lindquist E.A."/>
            <person name="Lipzen A."/>
            <person name="Lundell T."/>
            <person name="Morin E."/>
            <person name="Murat C."/>
            <person name="Sun H."/>
            <person name="Tunlid A."/>
            <person name="Henrissat B."/>
            <person name="Grigoriev I.V."/>
            <person name="Hibbett D.S."/>
            <person name="Martin F."/>
            <person name="Nordberg H.P."/>
            <person name="Cantor M.N."/>
            <person name="Hua S.X."/>
        </authorList>
    </citation>
    <scope>NUCLEOTIDE SEQUENCE [LARGE SCALE GENOMIC DNA]</scope>
    <source>
        <strain evidence="3 4">LaAM-08-1</strain>
    </source>
</reference>
<feature type="signal peptide" evidence="2">
    <location>
        <begin position="1"/>
        <end position="16"/>
    </location>
</feature>
<dbReference type="Proteomes" id="UP000054477">
    <property type="component" value="Unassembled WGS sequence"/>
</dbReference>
<evidence type="ECO:0000313" key="3">
    <source>
        <dbReference type="EMBL" id="KIJ92423.1"/>
    </source>
</evidence>
<evidence type="ECO:0000313" key="4">
    <source>
        <dbReference type="Proteomes" id="UP000054477"/>
    </source>
</evidence>
<keyword evidence="2" id="KW-0732">Signal</keyword>
<dbReference type="EMBL" id="KN838911">
    <property type="protein sequence ID" value="KIJ92423.1"/>
    <property type="molecule type" value="Genomic_DNA"/>
</dbReference>
<reference evidence="4" key="2">
    <citation type="submission" date="2015-01" db="EMBL/GenBank/DDBJ databases">
        <title>Evolutionary Origins and Diversification of the Mycorrhizal Mutualists.</title>
        <authorList>
            <consortium name="DOE Joint Genome Institute"/>
            <consortium name="Mycorrhizal Genomics Consortium"/>
            <person name="Kohler A."/>
            <person name="Kuo A."/>
            <person name="Nagy L.G."/>
            <person name="Floudas D."/>
            <person name="Copeland A."/>
            <person name="Barry K.W."/>
            <person name="Cichocki N."/>
            <person name="Veneault-Fourrey C."/>
            <person name="LaButti K."/>
            <person name="Lindquist E.A."/>
            <person name="Lipzen A."/>
            <person name="Lundell T."/>
            <person name="Morin E."/>
            <person name="Murat C."/>
            <person name="Riley R."/>
            <person name="Ohm R."/>
            <person name="Sun H."/>
            <person name="Tunlid A."/>
            <person name="Henrissat B."/>
            <person name="Grigoriev I.V."/>
            <person name="Hibbett D.S."/>
            <person name="Martin F."/>
        </authorList>
    </citation>
    <scope>NUCLEOTIDE SEQUENCE [LARGE SCALE GENOMIC DNA]</scope>
    <source>
        <strain evidence="4">LaAM-08-1</strain>
    </source>
</reference>
<protein>
    <submittedName>
        <fullName evidence="3">Uncharacterized protein</fullName>
    </submittedName>
</protein>
<accession>A0A0C9WV11</accession>
<dbReference type="OrthoDB" id="2921601at2759"/>
<proteinExistence type="predicted"/>
<feature type="region of interest" description="Disordered" evidence="1">
    <location>
        <begin position="170"/>
        <end position="243"/>
    </location>
</feature>
<feature type="chain" id="PRO_5002205582" evidence="2">
    <location>
        <begin position="17"/>
        <end position="276"/>
    </location>
</feature>
<evidence type="ECO:0000256" key="1">
    <source>
        <dbReference type="SAM" id="MobiDB-lite"/>
    </source>
</evidence>
<dbReference type="AlphaFoldDB" id="A0A0C9WV11"/>
<sequence>MFSIGTIVFLVVGVMANRAAKVDDATSFQPAYALRSDVDISSVALTGMKQSGLCVTKSSGFTFHPDDSYPILDAKLQELFPKLFTWLWNAEADDATTSSWLICMKPPRRNLAVYSDDRLPTGMDIIDACKLANTKVGISYWTLFLVTRYPVLAATLLEWKPRISLAQDPAMNKDSSVDDSDNDTPSPTFSTVPLPSNQRSLQCRHDRSEDEVEQDIISISSMSDGELSAPPPKVPIPVPKAPTPPSVEVIQDFFHSSFNFDNDENPWVPRGSQSTA</sequence>
<feature type="compositionally biased region" description="Pro residues" evidence="1">
    <location>
        <begin position="229"/>
        <end position="243"/>
    </location>
</feature>
<keyword evidence="4" id="KW-1185">Reference proteome</keyword>
<name>A0A0C9WV11_9AGAR</name>
<evidence type="ECO:0000256" key="2">
    <source>
        <dbReference type="SAM" id="SignalP"/>
    </source>
</evidence>